<sequence length="101" mass="11434">MGRYRWPGAESLYEWDSGVKGGRAWVPATVFGLGLLLILVSMLGVFLGWRYISVVFVIGVLMAFAGALTDMATHRSRWIEKALIMMMATGFLAWVLLRHWR</sequence>
<dbReference type="Proteomes" id="UP000805841">
    <property type="component" value="Unassembled WGS sequence"/>
</dbReference>
<comment type="caution">
    <text evidence="2">The sequence shown here is derived from an EMBL/GenBank/DDBJ whole genome shotgun (WGS) entry which is preliminary data.</text>
</comment>
<keyword evidence="1" id="KW-0812">Transmembrane</keyword>
<feature type="transmembrane region" description="Helical" evidence="1">
    <location>
        <begin position="24"/>
        <end position="47"/>
    </location>
</feature>
<dbReference type="RefSeq" id="WP_190421537.1">
    <property type="nucleotide sequence ID" value="NZ_JAAOCA010000016.1"/>
</dbReference>
<gene>
    <name evidence="2" type="ORF">HAQ05_13910</name>
</gene>
<feature type="transmembrane region" description="Helical" evidence="1">
    <location>
        <begin position="54"/>
        <end position="72"/>
    </location>
</feature>
<evidence type="ECO:0000313" key="3">
    <source>
        <dbReference type="Proteomes" id="UP000805841"/>
    </source>
</evidence>
<evidence type="ECO:0000313" key="2">
    <source>
        <dbReference type="EMBL" id="MBD1599795.1"/>
    </source>
</evidence>
<keyword evidence="3" id="KW-1185">Reference proteome</keyword>
<proteinExistence type="predicted"/>
<feature type="transmembrane region" description="Helical" evidence="1">
    <location>
        <begin position="78"/>
        <end position="97"/>
    </location>
</feature>
<keyword evidence="1" id="KW-0472">Membrane</keyword>
<accession>A0ABR7Z2S4</accession>
<keyword evidence="1" id="KW-1133">Transmembrane helix</keyword>
<evidence type="ECO:0008006" key="4">
    <source>
        <dbReference type="Google" id="ProtNLM"/>
    </source>
</evidence>
<organism evidence="2 3">
    <name type="scientific">Pseudomonas typographi</name>
    <dbReference type="NCBI Taxonomy" id="2715964"/>
    <lineage>
        <taxon>Bacteria</taxon>
        <taxon>Pseudomonadati</taxon>
        <taxon>Pseudomonadota</taxon>
        <taxon>Gammaproteobacteria</taxon>
        <taxon>Pseudomonadales</taxon>
        <taxon>Pseudomonadaceae</taxon>
        <taxon>Pseudomonas</taxon>
    </lineage>
</organism>
<evidence type="ECO:0000256" key="1">
    <source>
        <dbReference type="SAM" id="Phobius"/>
    </source>
</evidence>
<reference evidence="2 3" key="1">
    <citation type="journal article" date="2020" name="Insects">
        <title>Bacteria Belonging to Pseudomonas typographi sp. nov. from the Bark Beetle Ips typographus Have Genomic Potential to Aid in the Host Ecology.</title>
        <authorList>
            <person name="Peral-Aranega E."/>
            <person name="Saati-Santamaria Z."/>
            <person name="Kolarik M."/>
            <person name="Rivas R."/>
            <person name="Garcia-Fraile P."/>
        </authorList>
    </citation>
    <scope>NUCLEOTIDE SEQUENCE [LARGE SCALE GENOMIC DNA]</scope>
    <source>
        <strain evidence="2 3">CA3A</strain>
    </source>
</reference>
<dbReference type="EMBL" id="JAAOCA010000016">
    <property type="protein sequence ID" value="MBD1599795.1"/>
    <property type="molecule type" value="Genomic_DNA"/>
</dbReference>
<protein>
    <recommendedName>
        <fullName evidence="4">MFS transporter</fullName>
    </recommendedName>
</protein>
<name>A0ABR7Z2S4_9PSED</name>